<dbReference type="Proteomes" id="UP001482620">
    <property type="component" value="Unassembled WGS sequence"/>
</dbReference>
<feature type="signal peptide" evidence="1">
    <location>
        <begin position="1"/>
        <end position="23"/>
    </location>
</feature>
<proteinExistence type="predicted"/>
<evidence type="ECO:0000313" key="3">
    <source>
        <dbReference type="Proteomes" id="UP001482620"/>
    </source>
</evidence>
<evidence type="ECO:0000313" key="2">
    <source>
        <dbReference type="EMBL" id="MEQ2230233.1"/>
    </source>
</evidence>
<feature type="chain" id="PRO_5046986082" evidence="1">
    <location>
        <begin position="24"/>
        <end position="126"/>
    </location>
</feature>
<sequence length="126" mass="14245">MSTMAFNPVHLWTCKFMTVVTFAALHGCSDLRLDDYSLLECNAKLNVIPNNYYLDINKDTGEADHLYIGGRGKHSMTEATFLKISVQLSRQGSAQSTQNKSIHTHHTKGKLPISGELLELFYFFLF</sequence>
<reference evidence="2 3" key="1">
    <citation type="submission" date="2021-06" db="EMBL/GenBank/DDBJ databases">
        <authorList>
            <person name="Palmer J.M."/>
        </authorList>
    </citation>
    <scope>NUCLEOTIDE SEQUENCE [LARGE SCALE GENOMIC DNA]</scope>
    <source>
        <strain evidence="3">if_2019</strain>
        <tissue evidence="2">Muscle</tissue>
    </source>
</reference>
<evidence type="ECO:0000256" key="1">
    <source>
        <dbReference type="SAM" id="SignalP"/>
    </source>
</evidence>
<name>A0ABV0TED9_9TELE</name>
<accession>A0ABV0TED9</accession>
<organism evidence="2 3">
    <name type="scientific">Ilyodon furcidens</name>
    <name type="common">goldbreast splitfin</name>
    <dbReference type="NCBI Taxonomy" id="33524"/>
    <lineage>
        <taxon>Eukaryota</taxon>
        <taxon>Metazoa</taxon>
        <taxon>Chordata</taxon>
        <taxon>Craniata</taxon>
        <taxon>Vertebrata</taxon>
        <taxon>Euteleostomi</taxon>
        <taxon>Actinopterygii</taxon>
        <taxon>Neopterygii</taxon>
        <taxon>Teleostei</taxon>
        <taxon>Neoteleostei</taxon>
        <taxon>Acanthomorphata</taxon>
        <taxon>Ovalentaria</taxon>
        <taxon>Atherinomorphae</taxon>
        <taxon>Cyprinodontiformes</taxon>
        <taxon>Goodeidae</taxon>
        <taxon>Ilyodon</taxon>
    </lineage>
</organism>
<dbReference type="EMBL" id="JAHRIQ010026690">
    <property type="protein sequence ID" value="MEQ2230233.1"/>
    <property type="molecule type" value="Genomic_DNA"/>
</dbReference>
<keyword evidence="3" id="KW-1185">Reference proteome</keyword>
<gene>
    <name evidence="2" type="ORF">ILYODFUR_027093</name>
</gene>
<comment type="caution">
    <text evidence="2">The sequence shown here is derived from an EMBL/GenBank/DDBJ whole genome shotgun (WGS) entry which is preliminary data.</text>
</comment>
<keyword evidence="1" id="KW-0732">Signal</keyword>
<protein>
    <submittedName>
        <fullName evidence="2">Uncharacterized protein</fullName>
    </submittedName>
</protein>